<dbReference type="PROSITE" id="PS00379">
    <property type="entry name" value="CDP_ALCOHOL_P_TRANSF"/>
    <property type="match status" value="1"/>
</dbReference>
<organism evidence="4">
    <name type="scientific">Staphylothermus marinus</name>
    <dbReference type="NCBI Taxonomy" id="2280"/>
    <lineage>
        <taxon>Archaea</taxon>
        <taxon>Thermoproteota</taxon>
        <taxon>Thermoprotei</taxon>
        <taxon>Desulfurococcales</taxon>
        <taxon>Desulfurococcaceae</taxon>
        <taxon>Staphylothermus</taxon>
    </lineage>
</organism>
<keyword evidence="3" id="KW-0472">Membrane</keyword>
<accession>A0A7C4D9H9</accession>
<dbReference type="GO" id="GO:0016020">
    <property type="term" value="C:membrane"/>
    <property type="evidence" value="ECO:0007669"/>
    <property type="project" value="InterPro"/>
</dbReference>
<dbReference type="GO" id="GO:0016780">
    <property type="term" value="F:phosphotransferase activity, for other substituted phosphate groups"/>
    <property type="evidence" value="ECO:0007669"/>
    <property type="project" value="InterPro"/>
</dbReference>
<comment type="caution">
    <text evidence="4">The sequence shown here is derived from an EMBL/GenBank/DDBJ whole genome shotgun (WGS) entry which is preliminary data.</text>
</comment>
<keyword evidence="3" id="KW-1133">Transmembrane helix</keyword>
<dbReference type="GO" id="GO:0008654">
    <property type="term" value="P:phospholipid biosynthetic process"/>
    <property type="evidence" value="ECO:0007669"/>
    <property type="project" value="InterPro"/>
</dbReference>
<evidence type="ECO:0000256" key="3">
    <source>
        <dbReference type="SAM" id="Phobius"/>
    </source>
</evidence>
<dbReference type="Gene3D" id="1.20.120.1760">
    <property type="match status" value="1"/>
</dbReference>
<name>A0A7C4D9H9_STAMA</name>
<keyword evidence="3" id="KW-0812">Transmembrane</keyword>
<comment type="similarity">
    <text evidence="2">Belongs to the CDP-alcohol phosphatidyltransferase class-I family.</text>
</comment>
<dbReference type="InterPro" id="IPR000462">
    <property type="entry name" value="CDP-OH_P_trans"/>
</dbReference>
<dbReference type="AlphaFoldDB" id="A0A7C4D9H9"/>
<feature type="transmembrane region" description="Helical" evidence="3">
    <location>
        <begin position="36"/>
        <end position="56"/>
    </location>
</feature>
<sequence>MKHVVLNVLLNRLRDKFSVIVDKIAYFFIKTGFKPLYLTVLSLLTALLAFLSIVLYKSILFFIFFTLISGLFDSIDGAVARLTNKTSKLGAFLDSTSDRLSDILIIYPLLYIGFNYSEVVLLITVSLLISYVRARCESLGLKMEGIGLIERAERLLFIIIVFATSIFNKILSISILYLLIALSILTLVQRIVFAIRKLESS</sequence>
<dbReference type="InterPro" id="IPR048254">
    <property type="entry name" value="CDP_ALCOHOL_P_TRANSF_CS"/>
</dbReference>
<feature type="transmembrane region" description="Helical" evidence="3">
    <location>
        <begin position="61"/>
        <end position="83"/>
    </location>
</feature>
<reference evidence="4" key="1">
    <citation type="journal article" date="2020" name="mSystems">
        <title>Genome- and Community-Level Interaction Insights into Carbon Utilization and Element Cycling Functions of Hydrothermarchaeota in Hydrothermal Sediment.</title>
        <authorList>
            <person name="Zhou Z."/>
            <person name="Liu Y."/>
            <person name="Xu W."/>
            <person name="Pan J."/>
            <person name="Luo Z.H."/>
            <person name="Li M."/>
        </authorList>
    </citation>
    <scope>NUCLEOTIDE SEQUENCE [LARGE SCALE GENOMIC DNA]</scope>
    <source>
        <strain evidence="4">SpSt-642</strain>
    </source>
</reference>
<dbReference type="Pfam" id="PF01066">
    <property type="entry name" value="CDP-OH_P_transf"/>
    <property type="match status" value="1"/>
</dbReference>
<dbReference type="InterPro" id="IPR043130">
    <property type="entry name" value="CDP-OH_PTrfase_TM_dom"/>
</dbReference>
<evidence type="ECO:0000256" key="1">
    <source>
        <dbReference type="ARBA" id="ARBA00022679"/>
    </source>
</evidence>
<gene>
    <name evidence="4" type="ORF">ENU14_01505</name>
</gene>
<feature type="transmembrane region" description="Helical" evidence="3">
    <location>
        <begin position="176"/>
        <end position="195"/>
    </location>
</feature>
<keyword evidence="1 2" id="KW-0808">Transferase</keyword>
<evidence type="ECO:0000313" key="4">
    <source>
        <dbReference type="EMBL" id="HGM58253.1"/>
    </source>
</evidence>
<feature type="transmembrane region" description="Helical" evidence="3">
    <location>
        <begin position="103"/>
        <end position="131"/>
    </location>
</feature>
<proteinExistence type="inferred from homology"/>
<protein>
    <submittedName>
        <fullName evidence="4">CDP-alcohol phosphatidyltransferase family protein</fullName>
    </submittedName>
</protein>
<dbReference type="EMBL" id="DTBJ01000015">
    <property type="protein sequence ID" value="HGM58253.1"/>
    <property type="molecule type" value="Genomic_DNA"/>
</dbReference>
<evidence type="ECO:0000256" key="2">
    <source>
        <dbReference type="RuleBase" id="RU003750"/>
    </source>
</evidence>